<dbReference type="STRING" id="1095630.A0A2J6SW72"/>
<evidence type="ECO:0000313" key="2">
    <source>
        <dbReference type="Proteomes" id="UP000235371"/>
    </source>
</evidence>
<evidence type="ECO:0000313" key="1">
    <source>
        <dbReference type="EMBL" id="PMD55027.1"/>
    </source>
</evidence>
<keyword evidence="2" id="KW-1185">Reference proteome</keyword>
<dbReference type="RefSeq" id="XP_024731931.1">
    <property type="nucleotide sequence ID" value="XM_024885136.1"/>
</dbReference>
<dbReference type="Gene3D" id="3.90.180.10">
    <property type="entry name" value="Medium-chain alcohol dehydrogenases, catalytic domain"/>
    <property type="match status" value="1"/>
</dbReference>
<accession>A0A2J6SW72</accession>
<proteinExistence type="predicted"/>
<dbReference type="EMBL" id="KZ613856">
    <property type="protein sequence ID" value="PMD55027.1"/>
    <property type="molecule type" value="Genomic_DNA"/>
</dbReference>
<reference evidence="1 2" key="1">
    <citation type="submission" date="2016-04" db="EMBL/GenBank/DDBJ databases">
        <title>A degradative enzymes factory behind the ericoid mycorrhizal symbiosis.</title>
        <authorList>
            <consortium name="DOE Joint Genome Institute"/>
            <person name="Martino E."/>
            <person name="Morin E."/>
            <person name="Grelet G."/>
            <person name="Kuo A."/>
            <person name="Kohler A."/>
            <person name="Daghino S."/>
            <person name="Barry K."/>
            <person name="Choi C."/>
            <person name="Cichocki N."/>
            <person name="Clum A."/>
            <person name="Copeland A."/>
            <person name="Hainaut M."/>
            <person name="Haridas S."/>
            <person name="Labutti K."/>
            <person name="Lindquist E."/>
            <person name="Lipzen A."/>
            <person name="Khouja H.-R."/>
            <person name="Murat C."/>
            <person name="Ohm R."/>
            <person name="Olson A."/>
            <person name="Spatafora J."/>
            <person name="Veneault-Fourrey C."/>
            <person name="Henrissat B."/>
            <person name="Grigoriev I."/>
            <person name="Martin F."/>
            <person name="Perotto S."/>
        </authorList>
    </citation>
    <scope>NUCLEOTIDE SEQUENCE [LARGE SCALE GENOMIC DNA]</scope>
    <source>
        <strain evidence="1 2">E</strain>
    </source>
</reference>
<organism evidence="1 2">
    <name type="scientific">Hyaloscypha bicolor E</name>
    <dbReference type="NCBI Taxonomy" id="1095630"/>
    <lineage>
        <taxon>Eukaryota</taxon>
        <taxon>Fungi</taxon>
        <taxon>Dikarya</taxon>
        <taxon>Ascomycota</taxon>
        <taxon>Pezizomycotina</taxon>
        <taxon>Leotiomycetes</taxon>
        <taxon>Helotiales</taxon>
        <taxon>Hyaloscyphaceae</taxon>
        <taxon>Hyaloscypha</taxon>
        <taxon>Hyaloscypha bicolor</taxon>
    </lineage>
</organism>
<protein>
    <submittedName>
        <fullName evidence="1">Uncharacterized protein</fullName>
    </submittedName>
</protein>
<dbReference type="AlphaFoldDB" id="A0A2J6SW72"/>
<dbReference type="GeneID" id="36593213"/>
<dbReference type="InParanoid" id="A0A2J6SW72"/>
<dbReference type="Gene3D" id="3.40.50.720">
    <property type="entry name" value="NAD(P)-binding Rossmann-like Domain"/>
    <property type="match status" value="1"/>
</dbReference>
<name>A0A2J6SW72_9HELO</name>
<dbReference type="OrthoDB" id="809632at2759"/>
<gene>
    <name evidence="1" type="ORF">K444DRAFT_645858</name>
</gene>
<dbReference type="Proteomes" id="UP000235371">
    <property type="component" value="Unassembled WGS sequence"/>
</dbReference>
<sequence>MHTALLTKWVETPKYVEVDTPQGLHQIAKSRAGGTHYSTKTLPRIRARGSTCEVIDVPKKDTTPFPEVLDPVQAAALLNLAVSSWMAMRIRTFNLPKNFTVLITGATTTSSTIVVPLIRSLGLDETIQLKDPVEKTDFSKLGDVNCLWGSPNVYIFNQFASKVVVQYLQVGRSMTGLEANLASANLRSKKITIRGAGPESWTFPQFVSKQEVRVVKLADIEKVWNEKGGQEWGLCHD</sequence>